<sequence length="221" mass="24559">MTLAPLPALRYHLAMADIKSLFVTRLYRAALSEHGPAVDSDALEAECLAIAEDDEAGQLWSAENGYPGYTSYASLADLPWRSPVFADVKAALDAHVVAFAEDLEFDLDGRALVLEDLWINILPEGGTHGSHIHPHSVISGTTYVAMPEGASALKLEDPRSARMMAAPPRRKDAREELQTFVYVKPVVGDVLLWESWLRHEVPLNMADDEERISVSFNYRWE</sequence>
<gene>
    <name evidence="1" type="ORF">GCM10011358_06080</name>
</gene>
<organism evidence="1 2">
    <name type="scientific">Sinisalibacter lacisalsi</name>
    <dbReference type="NCBI Taxonomy" id="1526570"/>
    <lineage>
        <taxon>Bacteria</taxon>
        <taxon>Pseudomonadati</taxon>
        <taxon>Pseudomonadota</taxon>
        <taxon>Alphaproteobacteria</taxon>
        <taxon>Rhodobacterales</taxon>
        <taxon>Roseobacteraceae</taxon>
        <taxon>Sinisalibacter</taxon>
    </lineage>
</organism>
<accession>A0ABQ1QDX8</accession>
<evidence type="ECO:0000313" key="1">
    <source>
        <dbReference type="EMBL" id="GGD24434.1"/>
    </source>
</evidence>
<dbReference type="Gene3D" id="2.60.120.620">
    <property type="entry name" value="q2cbj1_9rhob like domain"/>
    <property type="match status" value="1"/>
</dbReference>
<reference evidence="2" key="1">
    <citation type="journal article" date="2019" name="Int. J. Syst. Evol. Microbiol.">
        <title>The Global Catalogue of Microorganisms (GCM) 10K type strain sequencing project: providing services to taxonomists for standard genome sequencing and annotation.</title>
        <authorList>
            <consortium name="The Broad Institute Genomics Platform"/>
            <consortium name="The Broad Institute Genome Sequencing Center for Infectious Disease"/>
            <person name="Wu L."/>
            <person name="Ma J."/>
        </authorList>
    </citation>
    <scope>NUCLEOTIDE SEQUENCE [LARGE SCALE GENOMIC DNA]</scope>
    <source>
        <strain evidence="2">CGMCC 1.12922</strain>
    </source>
</reference>
<dbReference type="EMBL" id="BMGI01000001">
    <property type="protein sequence ID" value="GGD24434.1"/>
    <property type="molecule type" value="Genomic_DNA"/>
</dbReference>
<dbReference type="Proteomes" id="UP000617355">
    <property type="component" value="Unassembled WGS sequence"/>
</dbReference>
<dbReference type="InterPro" id="IPR012668">
    <property type="entry name" value="CHP02466"/>
</dbReference>
<dbReference type="NCBIfam" id="TIGR02466">
    <property type="entry name" value="TIGR02466 family protein"/>
    <property type="match status" value="1"/>
</dbReference>
<protein>
    <submittedName>
        <fullName evidence="1">2OG-Fe(II) oxygenase-related protein</fullName>
    </submittedName>
</protein>
<dbReference type="Pfam" id="PF13759">
    <property type="entry name" value="2OG-FeII_Oxy_5"/>
    <property type="match status" value="1"/>
</dbReference>
<name>A0ABQ1QDX8_9RHOB</name>
<evidence type="ECO:0000313" key="2">
    <source>
        <dbReference type="Proteomes" id="UP000617355"/>
    </source>
</evidence>
<proteinExistence type="predicted"/>
<comment type="caution">
    <text evidence="1">The sequence shown here is derived from an EMBL/GenBank/DDBJ whole genome shotgun (WGS) entry which is preliminary data.</text>
</comment>
<keyword evidence="2" id="KW-1185">Reference proteome</keyword>